<feature type="non-terminal residue" evidence="1">
    <location>
        <position position="1"/>
    </location>
</feature>
<dbReference type="Proteomes" id="UP000789702">
    <property type="component" value="Unassembled WGS sequence"/>
</dbReference>
<accession>A0ACA9NTD6</accession>
<evidence type="ECO:0000313" key="1">
    <source>
        <dbReference type="EMBL" id="CAG8675998.1"/>
    </source>
</evidence>
<keyword evidence="2" id="KW-1185">Reference proteome</keyword>
<feature type="non-terminal residue" evidence="1">
    <location>
        <position position="74"/>
    </location>
</feature>
<proteinExistence type="predicted"/>
<dbReference type="EMBL" id="CAJVPU010020303">
    <property type="protein sequence ID" value="CAG8675998.1"/>
    <property type="molecule type" value="Genomic_DNA"/>
</dbReference>
<sequence>FKVGSTYCISAFVTMIGTPQMLVTHIPLAGADSCAALIRSTDSSFADQVKYSSFADEQISIVVSQISIDEIIAD</sequence>
<gene>
    <name evidence="1" type="ORF">DHETER_LOCUS10407</name>
</gene>
<protein>
    <submittedName>
        <fullName evidence="1">4933_t:CDS:1</fullName>
    </submittedName>
</protein>
<reference evidence="1" key="1">
    <citation type="submission" date="2021-06" db="EMBL/GenBank/DDBJ databases">
        <authorList>
            <person name="Kallberg Y."/>
            <person name="Tangrot J."/>
            <person name="Rosling A."/>
        </authorList>
    </citation>
    <scope>NUCLEOTIDE SEQUENCE</scope>
    <source>
        <strain evidence="1">IL203A</strain>
    </source>
</reference>
<comment type="caution">
    <text evidence="1">The sequence shown here is derived from an EMBL/GenBank/DDBJ whole genome shotgun (WGS) entry which is preliminary data.</text>
</comment>
<organism evidence="1 2">
    <name type="scientific">Dentiscutata heterogama</name>
    <dbReference type="NCBI Taxonomy" id="1316150"/>
    <lineage>
        <taxon>Eukaryota</taxon>
        <taxon>Fungi</taxon>
        <taxon>Fungi incertae sedis</taxon>
        <taxon>Mucoromycota</taxon>
        <taxon>Glomeromycotina</taxon>
        <taxon>Glomeromycetes</taxon>
        <taxon>Diversisporales</taxon>
        <taxon>Gigasporaceae</taxon>
        <taxon>Dentiscutata</taxon>
    </lineage>
</organism>
<name>A0ACA9NTD6_9GLOM</name>
<evidence type="ECO:0000313" key="2">
    <source>
        <dbReference type="Proteomes" id="UP000789702"/>
    </source>
</evidence>